<gene>
    <name evidence="2" type="ORF">MBJ925_LOCUS31261</name>
</gene>
<feature type="compositionally biased region" description="Basic residues" evidence="1">
    <location>
        <begin position="591"/>
        <end position="604"/>
    </location>
</feature>
<name>A0A816XV36_9BILA</name>
<proteinExistence type="predicted"/>
<feature type="region of interest" description="Disordered" evidence="1">
    <location>
        <begin position="548"/>
        <end position="638"/>
    </location>
</feature>
<evidence type="ECO:0000256" key="1">
    <source>
        <dbReference type="SAM" id="MobiDB-lite"/>
    </source>
</evidence>
<accession>A0A816XV36</accession>
<feature type="compositionally biased region" description="Basic and acidic residues" evidence="1">
    <location>
        <begin position="420"/>
        <end position="431"/>
    </location>
</feature>
<evidence type="ECO:0000313" key="3">
    <source>
        <dbReference type="Proteomes" id="UP000663824"/>
    </source>
</evidence>
<feature type="region of interest" description="Disordered" evidence="1">
    <location>
        <begin position="411"/>
        <end position="447"/>
    </location>
</feature>
<feature type="region of interest" description="Disordered" evidence="1">
    <location>
        <begin position="475"/>
        <end position="494"/>
    </location>
</feature>
<organism evidence="2 3">
    <name type="scientific">Rotaria magnacalcarata</name>
    <dbReference type="NCBI Taxonomy" id="392030"/>
    <lineage>
        <taxon>Eukaryota</taxon>
        <taxon>Metazoa</taxon>
        <taxon>Spiralia</taxon>
        <taxon>Gnathifera</taxon>
        <taxon>Rotifera</taxon>
        <taxon>Eurotatoria</taxon>
        <taxon>Bdelloidea</taxon>
        <taxon>Philodinida</taxon>
        <taxon>Philodinidae</taxon>
        <taxon>Rotaria</taxon>
    </lineage>
</organism>
<sequence length="656" mass="72536">MARIKHAISRSKMPLNGNRTRLPLALKPSNNSMSSSLSCTSESLSTMTTNIDTNSALSPISDLPSPLTPPKEEKTSSSTAKMKKTKSQTKALIIESEINNEDSEIQEGAEAQYDLLVSMHESGGIDRFLNIPCMILYKRLLNGQGKLFVCLGFNDSGASTDLENYILQHISSYSSNLCLFAGITGTIEFKHSVCGSEKTHKTKGTSDHTRVESHSSITTLKFAQIRNKNVEEEEKSDIENVDGNDCKKMNHKTTELEERDENIEQQIVSEDDMVEEETLKANVSVGSSKRKNINWKGGSKNCGLYMLLDKHEEVKECVNNVLSYGREHGVLMSGVQLKTLFDIQNVEITKNRACAIVDLISNNVEVVSNPHFLAPTAQKPLFEYYGNSSELAAVSPTKSIPIPRSIMIEYKKKNTNGGNKRGEEKEEERPLGMKKKKDAENCNSDDTTETMEINHKDHNISSSPDHLKRLIINNDREDINDDTDANSTPSPSEIKNAVERCSSPIPGRTDSSITICTEHQLSPLSSSWCTNATNDQTSLVDNLRSISPQRSNAAESNAKLSSSLLPQQGTPSQSKQTNVSIKNVGIAQASRRSKRRSYALRSKAKPNQPQLSNEHSDKAPSISSLKKGKIGKKTTSTENYQTLTKRFGKIPKKTHI</sequence>
<evidence type="ECO:0000313" key="2">
    <source>
        <dbReference type="EMBL" id="CAF2151223.1"/>
    </source>
</evidence>
<feature type="compositionally biased region" description="Polar residues" evidence="1">
    <location>
        <begin position="548"/>
        <end position="581"/>
    </location>
</feature>
<reference evidence="2" key="1">
    <citation type="submission" date="2021-02" db="EMBL/GenBank/DDBJ databases">
        <authorList>
            <person name="Nowell W R."/>
        </authorList>
    </citation>
    <scope>NUCLEOTIDE SEQUENCE</scope>
</reference>
<dbReference type="AlphaFoldDB" id="A0A816XV36"/>
<protein>
    <submittedName>
        <fullName evidence="2">Uncharacterized protein</fullName>
    </submittedName>
</protein>
<feature type="region of interest" description="Disordered" evidence="1">
    <location>
        <begin position="53"/>
        <end position="83"/>
    </location>
</feature>
<comment type="caution">
    <text evidence="2">The sequence shown here is derived from an EMBL/GenBank/DDBJ whole genome shotgun (WGS) entry which is preliminary data.</text>
</comment>
<dbReference type="Proteomes" id="UP000663824">
    <property type="component" value="Unassembled WGS sequence"/>
</dbReference>
<dbReference type="EMBL" id="CAJNRE010017116">
    <property type="protein sequence ID" value="CAF2151223.1"/>
    <property type="molecule type" value="Genomic_DNA"/>
</dbReference>